<keyword evidence="5" id="KW-0418">Kinase</keyword>
<dbReference type="InterPro" id="IPR000014">
    <property type="entry name" value="PAS"/>
</dbReference>
<evidence type="ECO:0000256" key="5">
    <source>
        <dbReference type="ARBA" id="ARBA00022777"/>
    </source>
</evidence>
<dbReference type="Gene3D" id="3.30.200.20">
    <property type="entry name" value="Phosphorylase Kinase, domain 1"/>
    <property type="match status" value="1"/>
</dbReference>
<evidence type="ECO:0000313" key="16">
    <source>
        <dbReference type="Proteomes" id="UP001329825"/>
    </source>
</evidence>
<gene>
    <name evidence="15" type="ORF">IL334_002913</name>
</gene>
<dbReference type="Gene3D" id="3.40.50.2300">
    <property type="match status" value="1"/>
</dbReference>
<feature type="compositionally biased region" description="Low complexity" evidence="10">
    <location>
        <begin position="1437"/>
        <end position="1452"/>
    </location>
</feature>
<keyword evidence="16" id="KW-1185">Reference proteome</keyword>
<feature type="compositionally biased region" description="Low complexity" evidence="10">
    <location>
        <begin position="466"/>
        <end position="479"/>
    </location>
</feature>
<feature type="region of interest" description="Disordered" evidence="10">
    <location>
        <begin position="670"/>
        <end position="696"/>
    </location>
</feature>
<evidence type="ECO:0000256" key="9">
    <source>
        <dbReference type="PROSITE-ProRule" id="PRU00169"/>
    </source>
</evidence>
<sequence>MSGGVFYFEDDENRNISPNHSPSPRNSPTLSADSSATTTTTTTTTSNSVPRPVGSGSTSLLSASTSNNNVPSSLQIPPPSIISPTPTPLPQHRKHPANFAATPSFPSPLAQAITVPSNSDTSSNSSQSSLDNSDDDERDIIRPRRASQQGSTGSGTPKRSLEQFPRPRTASPVLLTTSQTASPSTAHISSLSRPASPTTSSRHQAVTPTSLLMKNKRSASGSALTGNLPSPVLKQSPPSSSTSTSTSKRESPTHPTSRRFENSARPQAEDSVSISSRERSESSGSSVGLGVTVPSSLAGSSPVNFGSPDFGPDTSPRRRSIAIPPTSVGAESSKEGNILGLGWGSNWDTTSTSGSSFGSGSGSLKDKGKGKDVLSTSSPRRERERTAPVGLSSPSRQRRPSEFLNPSALDIRKMPVVGNGRSSNAVTNLSTSASMVSPLNPLPSPWTSSTDASTRFSPPNSLPSEGSTAATSTSSAGGAIRLNRVPTSVRLAAELIKNTGNMATPPPSNSSPPSGTSTASVPTPNPSPVGSSPLPPTRELAHFTSMPPPPMKSNLVSPLDIGKGRPTMSVPVTPAGLRSLSPTIEKSTASTTAPTSGTGQSYRSTSGPSLAPPSAFKTPLVPTQPRPRPSLPIDSVGGLSEAFTPSARHHRYRTSLHEGALKSAIMTELTDSPTLRPSPPESTNPSPTSKTSSYGLGLTMPPTTAFSIPEGTTGTATPGALGAVRGRSITGQNIAMDLAGFPGLGDAASHASMIMQSRQAKLQRWRPSSGGSQTRGEGLLPPAFNRSTSTGAPAMLAAPRTSRQAQWGDLGQSPSAASSPGEDLPPFPVAMHELSRAISIATESPGSSVHDRSSGPALAHSNAGPSRFAPASAGMEMGSMMERQSSASGTLGGIEWVDWMDCYKRYKEAKIRAEAEAAKRMSSVEDSPVIPLLNASIPEEPPRPSQDLDVTPTPNYDTSSAIALTPTTSRDDFGPPLSQSGSLRRRSLSIRSSLSLIDPKLSPLQKKANLFERQRQSSGSSGKTDSSSSGGGKKKKNLVSKMEGWWNAVKSNFTPEDQHHQHSNRPSTLGHHVQNRIPSEPSSRRPSEIPSLHHLQPALLAPEARRDSSLSLRPVVSHAELRSRLLHNDLRETASIMGSTSADIARLSRQSSRETTITPSLPHMPMRHPSTVPEETSIPPSRGSGSLETRRRQPNLRLDLESNILTQPSSQSNSSASLSVSQPRMVPLGTSAFERPSQGTSRSSSFAQSLGPGLTPGVPRWDQTPSPVYALGQERRGSDENRPVAPGADITVASVRQHIKHRLNAAKGVCDATLKKTIDAITSFVEKQREEEDRTEEIPLDYFDALNLNDSPIIDTETESDAGERTENEGIRSRAVSSSRGPSRRPSISRPAMSPNKRLSMLPSSPSRVTSRRRSSAIPRNYQPARASRNMSLALDRTQSNTSSRSTSRSRSPMPGVSRSNAQVIQDEVDDDQLFLTALQDLIVLATEVLDSSVNTLVARATMCTEIIQKLQKSGSNWDKHDDWPGRDWYVDILMAVANLSRVLDWWEAEKGFWKFDEDDENEPLLFVMKPSREEPRFDQEFKAALGESRFSPSLAPTHIPDRPVSATSLDIGSPDLSVPFTAKTATGPTAGTPKAQAVDDLKFLAEHAKSVNIVMELSLQGERIEYVNDAVMEVVGQDPEDVLGKPITDLLAPGDASVFAEATQTLVADDNNTVQLRFRFEVHVLEDPEKDVRQPGPVYIELEGVGMLMRENNEPSHTMWVLKPVPATQVEAITDAAFPRGGIISTEGILCRICEREIVTWFFEKHNETCDAVHRLEAEIMECDDCLHDLQQTVVKLNTDIDTAQPNQPAQYQGVLFYTLPDSVITNDEGAMPQMPQGVEVRKIAHEHLQDVITILNVARHIETPSVQEDEADLPFTVQRYLSPASEEKLGRITRWRRPHTSDRALNLLFTHVEDQLRRKQKAIARMQSTIRYSEKTRHEWEDKVNQILDERGDSSQSDSGSEGIEGCIDLSDHSPTENQISPTAIGIPNPIENLDTSPPGPRKIAPQARLPITQGHPQRQPSGYGDLSASSVTITAPTPAVHTQVQTPAHIHTPAPRLPVSAPVVTPPAPILSASPIYVPSQAPPQSQSHQSSSRPGSKSNSPLLVPHDKHNHHRRISTSSRALRGSDAPLSPRIPSAALQSRGAQPSIKDFEIIKPISRGAFGSVYLAKKVATGDYFAIKALKKSDMIAKNQITNVKAERTILMNQASSPYVVRLFFSFQSKEYLYLVMEYLNGGDCATLVKTLGGLSEDWARNYTAEVVLGLEYLHARNIVHRDIKPDNLLIDSRGHLKLTDFGLSRIGLLNRQVGGPRPAYLRGTSLRGSTRQRPSYSRTVSNSSSNDSPMLSPDLINVQPLSRMSQSYFSQQLQETASADESSGSESAGVIPKYIRQMSLGPKINDIPANGGKDPAKFVGTPDYLAPESILGIGQDDAAVDWWALGVVLYEFLYGIPPFHAETPEKVFDNVVSRRIDWHEDEMDILPETKDLMNRLMCTDPQKRLGARGAEEVKRHPFFDGIDWTTIATAEASFVPEVTDPESTDYFDARGAAHGFHDDSSVPQVLKQASNLKPGPPLLSPKAAEDMSAIVDDMAEQDDFGTFTYKNLPSLKQANDDVIRKMRSDSMAPIGQTLEGPANLTGSSTRRPRSLSIKLQDRSKRKLSDVNTNTNTSFGSGSGSGSVGGQGPPSPTTSTSSAASTPSRASNVPPQTPGMMPLPQHFRRPSELNAIDRVKLTEENELARRNSAPMRVRAGSGSSAGSTSAELWRQRRQVSLNSTEPNPNIPLESPEGPHSLGTGMMDRGLDVLIAEDNPISQKILETLLTRMGCRCICVDDGPAALAATMGSIRFDVIICDIHMPVVNGEQVARMIRSTNNHNQNTPIIAATSYEQHQVVTEEGTLFSAVLNKPVSKADLIKCLGKLGFILSAGSGSGSEPSPHTNYLSA</sequence>
<dbReference type="GeneID" id="87955044"/>
<feature type="compositionally biased region" description="Polar residues" evidence="10">
    <location>
        <begin position="1237"/>
        <end position="1248"/>
    </location>
</feature>
<evidence type="ECO:0000256" key="4">
    <source>
        <dbReference type="ARBA" id="ARBA00022741"/>
    </source>
</evidence>
<dbReference type="PROSITE" id="PS50112">
    <property type="entry name" value="PAS"/>
    <property type="match status" value="1"/>
</dbReference>
<dbReference type="Gene3D" id="3.30.450.20">
    <property type="entry name" value="PAS domain"/>
    <property type="match status" value="1"/>
</dbReference>
<feature type="region of interest" description="Disordered" evidence="10">
    <location>
        <begin position="934"/>
        <end position="985"/>
    </location>
</feature>
<feature type="region of interest" description="Disordered" evidence="10">
    <location>
        <begin position="498"/>
        <end position="638"/>
    </location>
</feature>
<feature type="region of interest" description="Disordered" evidence="10">
    <location>
        <begin position="2664"/>
        <end position="2758"/>
    </location>
</feature>
<feature type="compositionally biased region" description="Polar residues" evidence="10">
    <location>
        <begin position="146"/>
        <end position="157"/>
    </location>
</feature>
<evidence type="ECO:0000256" key="1">
    <source>
        <dbReference type="ARBA" id="ARBA00012513"/>
    </source>
</evidence>
<dbReference type="Gene3D" id="1.10.510.10">
    <property type="entry name" value="Transferase(Phosphotransferase) domain 1"/>
    <property type="match status" value="1"/>
</dbReference>
<dbReference type="PROSITE" id="PS50110">
    <property type="entry name" value="RESPONSE_REGULATORY"/>
    <property type="match status" value="1"/>
</dbReference>
<dbReference type="SMART" id="SM00220">
    <property type="entry name" value="S_TKc"/>
    <property type="match status" value="1"/>
</dbReference>
<feature type="compositionally biased region" description="Basic and acidic residues" evidence="10">
    <location>
        <begin position="2691"/>
        <end position="2700"/>
    </location>
</feature>
<feature type="compositionally biased region" description="Low complexity" evidence="10">
    <location>
        <begin position="2790"/>
        <end position="2801"/>
    </location>
</feature>
<evidence type="ECO:0000256" key="6">
    <source>
        <dbReference type="ARBA" id="ARBA00022840"/>
    </source>
</evidence>
<feature type="region of interest" description="Disordered" evidence="10">
    <location>
        <begin position="1055"/>
        <end position="1089"/>
    </location>
</feature>
<accession>A0ABZ1CW22</accession>
<feature type="region of interest" description="Disordered" evidence="10">
    <location>
        <begin position="1"/>
        <end position="407"/>
    </location>
</feature>
<feature type="compositionally biased region" description="Low complexity" evidence="10">
    <location>
        <begin position="587"/>
        <end position="601"/>
    </location>
</feature>
<organism evidence="15 16">
    <name type="scientific">Kwoniella shivajii</name>
    <dbReference type="NCBI Taxonomy" id="564305"/>
    <lineage>
        <taxon>Eukaryota</taxon>
        <taxon>Fungi</taxon>
        <taxon>Dikarya</taxon>
        <taxon>Basidiomycota</taxon>
        <taxon>Agaricomycotina</taxon>
        <taxon>Tremellomycetes</taxon>
        <taxon>Tremellales</taxon>
        <taxon>Cryptococcaceae</taxon>
        <taxon>Kwoniella</taxon>
    </lineage>
</organism>
<dbReference type="InterPro" id="IPR001789">
    <property type="entry name" value="Sig_transdc_resp-reg_receiver"/>
</dbReference>
<dbReference type="InterPro" id="IPR000961">
    <property type="entry name" value="AGC-kinase_C"/>
</dbReference>
<feature type="compositionally biased region" description="Low complexity" evidence="10">
    <location>
        <begin position="683"/>
        <end position="693"/>
    </location>
</feature>
<evidence type="ECO:0000256" key="8">
    <source>
        <dbReference type="ARBA" id="ARBA00048679"/>
    </source>
</evidence>
<feature type="compositionally biased region" description="Low complexity" evidence="10">
    <location>
        <begin position="15"/>
        <end position="28"/>
    </location>
</feature>
<dbReference type="EC" id="2.7.11.1" evidence="1"/>
<evidence type="ECO:0000259" key="12">
    <source>
        <dbReference type="PROSITE" id="PS50110"/>
    </source>
</evidence>
<dbReference type="SUPFAM" id="SSF52172">
    <property type="entry name" value="CheY-like"/>
    <property type="match status" value="1"/>
</dbReference>
<dbReference type="InterPro" id="IPR011009">
    <property type="entry name" value="Kinase-like_dom_sf"/>
</dbReference>
<feature type="compositionally biased region" description="Pro residues" evidence="10">
    <location>
        <begin position="76"/>
        <end position="89"/>
    </location>
</feature>
<feature type="compositionally biased region" description="Basic and acidic residues" evidence="10">
    <location>
        <begin position="247"/>
        <end position="262"/>
    </location>
</feature>
<dbReference type="InterPro" id="IPR000719">
    <property type="entry name" value="Prot_kinase_dom"/>
</dbReference>
<dbReference type="SMART" id="SM00448">
    <property type="entry name" value="REC"/>
    <property type="match status" value="1"/>
</dbReference>
<keyword evidence="6" id="KW-0067">ATP-binding</keyword>
<feature type="compositionally biased region" description="Polar residues" evidence="10">
    <location>
        <begin position="445"/>
        <end position="465"/>
    </location>
</feature>
<dbReference type="InterPro" id="IPR011006">
    <property type="entry name" value="CheY-like_superfamily"/>
</dbReference>
<feature type="compositionally biased region" description="Low complexity" evidence="10">
    <location>
        <begin position="2122"/>
        <end position="2144"/>
    </location>
</feature>
<evidence type="ECO:0000259" key="14">
    <source>
        <dbReference type="PROSITE" id="PS51285"/>
    </source>
</evidence>
<dbReference type="SMART" id="SM00133">
    <property type="entry name" value="S_TK_X"/>
    <property type="match status" value="1"/>
</dbReference>
<name>A0ABZ1CW22_9TREE</name>
<evidence type="ECO:0000256" key="2">
    <source>
        <dbReference type="ARBA" id="ARBA00022527"/>
    </source>
</evidence>
<feature type="region of interest" description="Disordered" evidence="10">
    <location>
        <begin position="1141"/>
        <end position="1267"/>
    </location>
</feature>
<comment type="catalytic activity">
    <reaction evidence="7">
        <text>L-threonyl-[protein] + ATP = O-phospho-L-threonyl-[protein] + ADP + H(+)</text>
        <dbReference type="Rhea" id="RHEA:46608"/>
        <dbReference type="Rhea" id="RHEA-COMP:11060"/>
        <dbReference type="Rhea" id="RHEA-COMP:11605"/>
        <dbReference type="ChEBI" id="CHEBI:15378"/>
        <dbReference type="ChEBI" id="CHEBI:30013"/>
        <dbReference type="ChEBI" id="CHEBI:30616"/>
        <dbReference type="ChEBI" id="CHEBI:61977"/>
        <dbReference type="ChEBI" id="CHEBI:456216"/>
        <dbReference type="EC" id="2.7.11.1"/>
    </reaction>
</comment>
<dbReference type="InterPro" id="IPR050236">
    <property type="entry name" value="Ser_Thr_kinase_AGC"/>
</dbReference>
<feature type="compositionally biased region" description="Gly residues" evidence="10">
    <location>
        <begin position="2712"/>
        <end position="2723"/>
    </location>
</feature>
<evidence type="ECO:0000313" key="15">
    <source>
        <dbReference type="EMBL" id="WRT65962.1"/>
    </source>
</evidence>
<feature type="region of interest" description="Disordered" evidence="10">
    <location>
        <begin position="2775"/>
        <end position="2804"/>
    </location>
</feature>
<feature type="modified residue" description="4-aspartylphosphate" evidence="9">
    <location>
        <position position="2892"/>
    </location>
</feature>
<evidence type="ECO:0000259" key="13">
    <source>
        <dbReference type="PROSITE" id="PS50112"/>
    </source>
</evidence>
<feature type="compositionally biased region" description="Polar residues" evidence="10">
    <location>
        <begin position="2362"/>
        <end position="2376"/>
    </location>
</feature>
<feature type="region of interest" description="Disordered" evidence="10">
    <location>
        <begin position="842"/>
        <end position="872"/>
    </location>
</feature>
<dbReference type="InterPro" id="IPR035965">
    <property type="entry name" value="PAS-like_dom_sf"/>
</dbReference>
<feature type="region of interest" description="Disordered" evidence="10">
    <location>
        <begin position="2811"/>
        <end position="2830"/>
    </location>
</feature>
<keyword evidence="9" id="KW-0597">Phosphoprotein</keyword>
<feature type="compositionally biased region" description="Low complexity" evidence="10">
    <location>
        <begin position="282"/>
        <end position="297"/>
    </location>
</feature>
<keyword evidence="4" id="KW-0547">Nucleotide-binding</keyword>
<dbReference type="Pfam" id="PF00072">
    <property type="entry name" value="Response_reg"/>
    <property type="match status" value="1"/>
</dbReference>
<feature type="compositionally biased region" description="Low complexity" evidence="10">
    <location>
        <begin position="511"/>
        <end position="522"/>
    </location>
</feature>
<dbReference type="SUPFAM" id="SSF55785">
    <property type="entry name" value="PYP-like sensor domain (PAS domain)"/>
    <property type="match status" value="1"/>
</dbReference>
<dbReference type="PANTHER" id="PTHR24356:SF1">
    <property type="entry name" value="SERINE_THREONINE-PROTEIN KINASE GREATWALL"/>
    <property type="match status" value="1"/>
</dbReference>
<dbReference type="Proteomes" id="UP001329825">
    <property type="component" value="Chromosome 3"/>
</dbReference>
<feature type="compositionally biased region" description="Low complexity" evidence="10">
    <location>
        <begin position="2728"/>
        <end position="2743"/>
    </location>
</feature>
<feature type="domain" description="Protein kinase" evidence="11">
    <location>
        <begin position="2194"/>
        <end position="2555"/>
    </location>
</feature>
<dbReference type="PROSITE" id="PS50011">
    <property type="entry name" value="PROTEIN_KINASE_DOM"/>
    <property type="match status" value="1"/>
</dbReference>
<feature type="compositionally biased region" description="Basic and acidic residues" evidence="10">
    <location>
        <begin position="1362"/>
        <end position="1372"/>
    </location>
</feature>
<feature type="compositionally biased region" description="Low complexity" evidence="10">
    <location>
        <begin position="117"/>
        <end position="131"/>
    </location>
</feature>
<feature type="compositionally biased region" description="Polar residues" evidence="10">
    <location>
        <begin position="174"/>
        <end position="228"/>
    </location>
</feature>
<feature type="compositionally biased region" description="Polar residues" evidence="10">
    <location>
        <begin position="952"/>
        <end position="968"/>
    </location>
</feature>
<feature type="domain" description="Response regulatory" evidence="12">
    <location>
        <begin position="2842"/>
        <end position="2959"/>
    </location>
</feature>
<dbReference type="CDD" id="cd17546">
    <property type="entry name" value="REC_hyHK_CKI1_RcsC-like"/>
    <property type="match status" value="1"/>
</dbReference>
<feature type="domain" description="AGC-kinase C-terminal" evidence="14">
    <location>
        <begin position="2556"/>
        <end position="2651"/>
    </location>
</feature>
<dbReference type="SMART" id="SM00091">
    <property type="entry name" value="PAS"/>
    <property type="match status" value="1"/>
</dbReference>
<dbReference type="RefSeq" id="XP_062790702.1">
    <property type="nucleotide sequence ID" value="XM_062934651.1"/>
</dbReference>
<dbReference type="CDD" id="cd05611">
    <property type="entry name" value="STKc_Rim15_like"/>
    <property type="match status" value="1"/>
</dbReference>
<feature type="region of interest" description="Disordered" evidence="10">
    <location>
        <begin position="1010"/>
        <end position="1037"/>
    </location>
</feature>
<feature type="compositionally biased region" description="Low complexity" evidence="10">
    <location>
        <begin position="54"/>
        <end position="75"/>
    </location>
</feature>
<feature type="region of interest" description="Disordered" evidence="10">
    <location>
        <begin position="1349"/>
        <end position="1461"/>
    </location>
</feature>
<feature type="domain" description="PAS" evidence="13">
    <location>
        <begin position="1655"/>
        <end position="1711"/>
    </location>
</feature>
<comment type="catalytic activity">
    <reaction evidence="8">
        <text>L-seryl-[protein] + ATP = O-phospho-L-seryl-[protein] + ADP + H(+)</text>
        <dbReference type="Rhea" id="RHEA:17989"/>
        <dbReference type="Rhea" id="RHEA-COMP:9863"/>
        <dbReference type="Rhea" id="RHEA-COMP:11604"/>
        <dbReference type="ChEBI" id="CHEBI:15378"/>
        <dbReference type="ChEBI" id="CHEBI:29999"/>
        <dbReference type="ChEBI" id="CHEBI:30616"/>
        <dbReference type="ChEBI" id="CHEBI:83421"/>
        <dbReference type="ChEBI" id="CHEBI:456216"/>
        <dbReference type="EC" id="2.7.11.1"/>
    </reaction>
</comment>
<protein>
    <recommendedName>
        <fullName evidence="1">non-specific serine/threonine protein kinase</fullName>
        <ecNumber evidence="1">2.7.11.1</ecNumber>
    </recommendedName>
</protein>
<reference evidence="15 16" key="1">
    <citation type="submission" date="2024-01" db="EMBL/GenBank/DDBJ databases">
        <title>Comparative genomics of Cryptococcus and Kwoniella reveals pathogenesis evolution and contrasting modes of karyotype evolution via chromosome fusion or intercentromeric recombination.</title>
        <authorList>
            <person name="Coelho M.A."/>
            <person name="David-Palma M."/>
            <person name="Shea T."/>
            <person name="Bowers K."/>
            <person name="McGinley-Smith S."/>
            <person name="Mohammad A.W."/>
            <person name="Gnirke A."/>
            <person name="Yurkov A.M."/>
            <person name="Nowrousian M."/>
            <person name="Sun S."/>
            <person name="Cuomo C.A."/>
            <person name="Heitman J."/>
        </authorList>
    </citation>
    <scope>NUCLEOTIDE SEQUENCE [LARGE SCALE GENOMIC DNA]</scope>
    <source>
        <strain evidence="15">CBS 11374</strain>
    </source>
</reference>
<feature type="compositionally biased region" description="Low complexity" evidence="10">
    <location>
        <begin position="1373"/>
        <end position="1395"/>
    </location>
</feature>
<dbReference type="Pfam" id="PF00069">
    <property type="entry name" value="Pkinase"/>
    <property type="match status" value="2"/>
</dbReference>
<dbReference type="InterPro" id="IPR008271">
    <property type="entry name" value="Ser/Thr_kinase_AS"/>
</dbReference>
<evidence type="ECO:0000259" key="11">
    <source>
        <dbReference type="PROSITE" id="PS50011"/>
    </source>
</evidence>
<feature type="region of interest" description="Disordered" evidence="10">
    <location>
        <begin position="763"/>
        <end position="828"/>
    </location>
</feature>
<dbReference type="PROSITE" id="PS00108">
    <property type="entry name" value="PROTEIN_KINASE_ST"/>
    <property type="match status" value="1"/>
</dbReference>
<dbReference type="CDD" id="cd00130">
    <property type="entry name" value="PAS"/>
    <property type="match status" value="1"/>
</dbReference>
<keyword evidence="3" id="KW-0808">Transferase</keyword>
<proteinExistence type="predicted"/>
<evidence type="ECO:0000256" key="7">
    <source>
        <dbReference type="ARBA" id="ARBA00047899"/>
    </source>
</evidence>
<feature type="compositionally biased region" description="Low complexity" evidence="10">
    <location>
        <begin position="1207"/>
        <end position="1222"/>
    </location>
</feature>
<feature type="region of interest" description="Disordered" evidence="10">
    <location>
        <begin position="2118"/>
        <end position="2185"/>
    </location>
</feature>
<feature type="compositionally biased region" description="Low complexity" evidence="10">
    <location>
        <begin position="2377"/>
        <end position="2391"/>
    </location>
</feature>
<feature type="compositionally biased region" description="Low complexity" evidence="10">
    <location>
        <begin position="1996"/>
        <end position="2008"/>
    </location>
</feature>
<feature type="compositionally biased region" description="Low complexity" evidence="10">
    <location>
        <begin position="1017"/>
        <end position="1028"/>
    </location>
</feature>
<dbReference type="EMBL" id="CP141883">
    <property type="protein sequence ID" value="WRT65962.1"/>
    <property type="molecule type" value="Genomic_DNA"/>
</dbReference>
<feature type="compositionally biased region" description="Low complexity" evidence="10">
    <location>
        <begin position="236"/>
        <end position="246"/>
    </location>
</feature>
<evidence type="ECO:0000256" key="3">
    <source>
        <dbReference type="ARBA" id="ARBA00022679"/>
    </source>
</evidence>
<evidence type="ECO:0000256" key="10">
    <source>
        <dbReference type="SAM" id="MobiDB-lite"/>
    </source>
</evidence>
<keyword evidence="2" id="KW-0723">Serine/threonine-protein kinase</keyword>
<dbReference type="PANTHER" id="PTHR24356">
    <property type="entry name" value="SERINE/THREONINE-PROTEIN KINASE"/>
    <property type="match status" value="1"/>
</dbReference>
<dbReference type="PROSITE" id="PS51285">
    <property type="entry name" value="AGC_KINASE_CTER"/>
    <property type="match status" value="1"/>
</dbReference>
<feature type="region of interest" description="Disordered" evidence="10">
    <location>
        <begin position="434"/>
        <end position="481"/>
    </location>
</feature>
<feature type="compositionally biased region" description="Polar residues" evidence="10">
    <location>
        <begin position="1141"/>
        <end position="1159"/>
    </location>
</feature>
<dbReference type="SUPFAM" id="SSF56112">
    <property type="entry name" value="Protein kinase-like (PK-like)"/>
    <property type="match status" value="1"/>
</dbReference>
<feature type="region of interest" description="Disordered" evidence="10">
    <location>
        <begin position="2355"/>
        <end position="2391"/>
    </location>
</feature>
<feature type="region of interest" description="Disordered" evidence="10">
    <location>
        <begin position="1991"/>
        <end position="2048"/>
    </location>
</feature>
<feature type="compositionally biased region" description="Low complexity" evidence="10">
    <location>
        <begin position="348"/>
        <end position="358"/>
    </location>
</feature>